<dbReference type="GO" id="GO:0000049">
    <property type="term" value="F:tRNA binding"/>
    <property type="evidence" value="ECO:0007669"/>
    <property type="project" value="UniProtKB-KW"/>
</dbReference>
<evidence type="ECO:0000256" key="3">
    <source>
        <dbReference type="ARBA" id="ARBA00022694"/>
    </source>
</evidence>
<dbReference type="InterPro" id="IPR004506">
    <property type="entry name" value="MnmA-like"/>
</dbReference>
<keyword evidence="3 10" id="KW-0819">tRNA processing</keyword>
<gene>
    <name evidence="10 13" type="primary">mnmA</name>
    <name evidence="13" type="ORF">NCTC10125_00465</name>
</gene>
<dbReference type="RefSeq" id="WP_044635473.1">
    <property type="nucleotide sequence ID" value="NZ_CP007229.1"/>
</dbReference>
<dbReference type="InterPro" id="IPR046885">
    <property type="entry name" value="MnmA-like_C"/>
</dbReference>
<evidence type="ECO:0000313" key="13">
    <source>
        <dbReference type="EMBL" id="VEU61929.1"/>
    </source>
</evidence>
<dbReference type="Gene3D" id="2.40.30.10">
    <property type="entry name" value="Translation factors"/>
    <property type="match status" value="1"/>
</dbReference>
<keyword evidence="7" id="KW-1015">Disulfide bond</keyword>
<feature type="active site" description="Cysteine persulfide intermediate" evidence="10">
    <location>
        <position position="202"/>
    </location>
</feature>
<evidence type="ECO:0000256" key="9">
    <source>
        <dbReference type="ARBA" id="ARBA00056575"/>
    </source>
</evidence>
<dbReference type="PANTHER" id="PTHR11933:SF5">
    <property type="entry name" value="MITOCHONDRIAL TRNA-SPECIFIC 2-THIOURIDYLASE 1"/>
    <property type="match status" value="1"/>
</dbReference>
<evidence type="ECO:0000313" key="14">
    <source>
        <dbReference type="Proteomes" id="UP000289629"/>
    </source>
</evidence>
<dbReference type="GO" id="GO:0103016">
    <property type="term" value="F:tRNA-uridine 2-sulfurtransferase activity"/>
    <property type="evidence" value="ECO:0007669"/>
    <property type="project" value="UniProtKB-EC"/>
</dbReference>
<evidence type="ECO:0000256" key="5">
    <source>
        <dbReference type="ARBA" id="ARBA00022840"/>
    </source>
</evidence>
<evidence type="ECO:0000259" key="12">
    <source>
        <dbReference type="Pfam" id="PF20259"/>
    </source>
</evidence>
<dbReference type="FunFam" id="2.30.30.280:FF:000001">
    <property type="entry name" value="tRNA-specific 2-thiouridylase MnmA"/>
    <property type="match status" value="1"/>
</dbReference>
<evidence type="ECO:0000256" key="8">
    <source>
        <dbReference type="ARBA" id="ARBA00051542"/>
    </source>
</evidence>
<dbReference type="GO" id="GO:0005524">
    <property type="term" value="F:ATP binding"/>
    <property type="evidence" value="ECO:0007669"/>
    <property type="project" value="UniProtKB-KW"/>
</dbReference>
<dbReference type="EMBL" id="LR214971">
    <property type="protein sequence ID" value="VEU61929.1"/>
    <property type="molecule type" value="Genomic_DNA"/>
</dbReference>
<accession>A0AAJ5NQS9</accession>
<reference evidence="13 14" key="1">
    <citation type="submission" date="2019-01" db="EMBL/GenBank/DDBJ databases">
        <authorList>
            <consortium name="Pathogen Informatics"/>
        </authorList>
    </citation>
    <scope>NUCLEOTIDE SEQUENCE [LARGE SCALE GENOMIC DNA]</scope>
    <source>
        <strain evidence="13 14">NCTC10125</strain>
    </source>
</reference>
<feature type="binding site" evidence="10">
    <location>
        <position position="134"/>
    </location>
    <ligand>
        <name>ATP</name>
        <dbReference type="ChEBI" id="CHEBI:30616"/>
    </ligand>
</feature>
<evidence type="ECO:0000256" key="1">
    <source>
        <dbReference type="ARBA" id="ARBA00022555"/>
    </source>
</evidence>
<dbReference type="KEGG" id="mds:MDIS_02435"/>
<comment type="subcellular location">
    <subcellularLocation>
        <location evidence="10">Cytoplasm</location>
    </subcellularLocation>
</comment>
<keyword evidence="1 10" id="KW-0820">tRNA-binding</keyword>
<evidence type="ECO:0000256" key="4">
    <source>
        <dbReference type="ARBA" id="ARBA00022741"/>
    </source>
</evidence>
<dbReference type="Gene3D" id="3.40.50.620">
    <property type="entry name" value="HUPs"/>
    <property type="match status" value="1"/>
</dbReference>
<feature type="binding site" evidence="10">
    <location>
        <begin position="7"/>
        <end position="14"/>
    </location>
    <ligand>
        <name>ATP</name>
        <dbReference type="ChEBI" id="CHEBI:30616"/>
    </ligand>
</feature>
<feature type="region of interest" description="Interaction with target base in tRNA" evidence="10">
    <location>
        <begin position="104"/>
        <end position="106"/>
    </location>
</feature>
<comment type="similarity">
    <text evidence="10">Belongs to the MnmA/TRMU family.</text>
</comment>
<dbReference type="EC" id="2.8.1.13" evidence="10"/>
<evidence type="ECO:0000256" key="2">
    <source>
        <dbReference type="ARBA" id="ARBA00022679"/>
    </source>
</evidence>
<dbReference type="InterPro" id="IPR023382">
    <property type="entry name" value="MnmA-like_central_sf"/>
</dbReference>
<dbReference type="CDD" id="cd01998">
    <property type="entry name" value="MnmA_TRMU-like"/>
    <property type="match status" value="1"/>
</dbReference>
<dbReference type="NCBIfam" id="NF001138">
    <property type="entry name" value="PRK00143.1"/>
    <property type="match status" value="1"/>
</dbReference>
<dbReference type="HAMAP" id="MF_00144">
    <property type="entry name" value="tRNA_thiouridyl_MnmA"/>
    <property type="match status" value="1"/>
</dbReference>
<dbReference type="Pfam" id="PF20259">
    <property type="entry name" value="tRNA_Me_trans_M"/>
    <property type="match status" value="1"/>
</dbReference>
<dbReference type="InterPro" id="IPR014729">
    <property type="entry name" value="Rossmann-like_a/b/a_fold"/>
</dbReference>
<name>A0AAJ5NQS9_9BACT</name>
<evidence type="ECO:0000256" key="6">
    <source>
        <dbReference type="ARBA" id="ARBA00022884"/>
    </source>
</evidence>
<feature type="domain" description="tRNA-specific 2-thiouridylase MnmA-like C-terminal" evidence="11">
    <location>
        <begin position="284"/>
        <end position="351"/>
    </location>
</feature>
<feature type="domain" description="tRNA-specific 2-thiouridylase MnmA-like central" evidence="12">
    <location>
        <begin position="211"/>
        <end position="274"/>
    </location>
</feature>
<dbReference type="FunFam" id="3.40.50.620:FF:000115">
    <property type="entry name" value="tRNA-specific 2-thiouridylase MnmA"/>
    <property type="match status" value="1"/>
</dbReference>
<feature type="site" description="Interaction with tRNA" evidence="10">
    <location>
        <position position="135"/>
    </location>
</feature>
<comment type="catalytic activity">
    <reaction evidence="8 10">
        <text>S-sulfanyl-L-cysteinyl-[protein] + uridine(34) in tRNA + AH2 + ATP = 2-thiouridine(34) in tRNA + L-cysteinyl-[protein] + A + AMP + diphosphate + H(+)</text>
        <dbReference type="Rhea" id="RHEA:47032"/>
        <dbReference type="Rhea" id="RHEA-COMP:10131"/>
        <dbReference type="Rhea" id="RHEA-COMP:11726"/>
        <dbReference type="Rhea" id="RHEA-COMP:11727"/>
        <dbReference type="Rhea" id="RHEA-COMP:11728"/>
        <dbReference type="ChEBI" id="CHEBI:13193"/>
        <dbReference type="ChEBI" id="CHEBI:15378"/>
        <dbReference type="ChEBI" id="CHEBI:17499"/>
        <dbReference type="ChEBI" id="CHEBI:29950"/>
        <dbReference type="ChEBI" id="CHEBI:30616"/>
        <dbReference type="ChEBI" id="CHEBI:33019"/>
        <dbReference type="ChEBI" id="CHEBI:61963"/>
        <dbReference type="ChEBI" id="CHEBI:65315"/>
        <dbReference type="ChEBI" id="CHEBI:87170"/>
        <dbReference type="ChEBI" id="CHEBI:456215"/>
        <dbReference type="EC" id="2.8.1.13"/>
    </reaction>
</comment>
<feature type="region of interest" description="Interaction with tRNA" evidence="10">
    <location>
        <begin position="152"/>
        <end position="154"/>
    </location>
</feature>
<evidence type="ECO:0000256" key="10">
    <source>
        <dbReference type="HAMAP-Rule" id="MF_00144"/>
    </source>
</evidence>
<feature type="binding site" evidence="10">
    <location>
        <position position="33"/>
    </location>
    <ligand>
        <name>ATP</name>
        <dbReference type="ChEBI" id="CHEBI:30616"/>
    </ligand>
</feature>
<comment type="function">
    <text evidence="9 10">Catalyzes the 2-thiolation of uridine at the wobble position (U34) of tRNA, leading to the formation of s(2)U34.</text>
</comment>
<evidence type="ECO:0000256" key="7">
    <source>
        <dbReference type="ARBA" id="ARBA00023157"/>
    </source>
</evidence>
<keyword evidence="10" id="KW-0963">Cytoplasm</keyword>
<dbReference type="InterPro" id="IPR046884">
    <property type="entry name" value="MnmA-like_central"/>
</dbReference>
<dbReference type="GO" id="GO:0005737">
    <property type="term" value="C:cytoplasm"/>
    <property type="evidence" value="ECO:0007669"/>
    <property type="project" value="UniProtKB-SubCell"/>
</dbReference>
<keyword evidence="4 10" id="KW-0547">Nucleotide-binding</keyword>
<proteinExistence type="inferred from homology"/>
<keyword evidence="2 10" id="KW-0808">Transferase</keyword>
<dbReference type="NCBIfam" id="TIGR00420">
    <property type="entry name" value="trmU"/>
    <property type="match status" value="1"/>
</dbReference>
<dbReference type="Gene3D" id="2.30.30.280">
    <property type="entry name" value="Adenine nucleotide alpha hydrolases-like domains"/>
    <property type="match status" value="1"/>
</dbReference>
<dbReference type="GO" id="GO:0002143">
    <property type="term" value="P:tRNA wobble position uridine thiolation"/>
    <property type="evidence" value="ECO:0007669"/>
    <property type="project" value="TreeGrafter"/>
</dbReference>
<organism evidence="13 14">
    <name type="scientific">Mesomycoplasma dispar</name>
    <dbReference type="NCBI Taxonomy" id="86660"/>
    <lineage>
        <taxon>Bacteria</taxon>
        <taxon>Bacillati</taxon>
        <taxon>Mycoplasmatota</taxon>
        <taxon>Mycoplasmoidales</taxon>
        <taxon>Metamycoplasmataceae</taxon>
        <taxon>Mesomycoplasma</taxon>
    </lineage>
</organism>
<feature type="site" description="Interaction with tRNA" evidence="10">
    <location>
        <position position="342"/>
    </location>
</feature>
<keyword evidence="6 10" id="KW-0694">RNA-binding</keyword>
<sequence length="373" mass="42561">MAKIVVGLSGGVDSAITAYLLKKEGHQVIAVFMRNWDSNLNNDFLGQKNSENHNICPQEQDWNDAKTVAKQLEIPIFRVDFIKEYWDEVFSDLIAKYQSGLTPNPDILCNKNIKFKHFLNYALETHQADFIAMGHYAKAIKGNLYAGIDSSKDQSYFLAQLSKSQLEKTIFPLGFYQKTEIRKIAEKLGLINAKKKDSTGICFIGERKFTDFLQNYIPAQPGNIVDIATKKVLGKHIGIMYFTIGQRKGFGLNGMKEPYFVVGHNLKEKILYVSAASDKKWLESDQLLAINANFLVQDIENQSNLTAKFRYRQEEIPVKIKVIDKNSFWVYYQNHSAITPGQQVVIYNNQTQVVLAGEIKEIYRDGQKLDYLS</sequence>
<dbReference type="PANTHER" id="PTHR11933">
    <property type="entry name" value="TRNA 5-METHYLAMINOMETHYL-2-THIOURIDYLATE -METHYLTRANSFERASE"/>
    <property type="match status" value="1"/>
</dbReference>
<comment type="caution">
    <text evidence="10">Lacks conserved residue(s) required for the propagation of feature annotation.</text>
</comment>
<dbReference type="Pfam" id="PF20258">
    <property type="entry name" value="tRNA_Me_trans_C"/>
    <property type="match status" value="1"/>
</dbReference>
<dbReference type="SUPFAM" id="SSF52402">
    <property type="entry name" value="Adenine nucleotide alpha hydrolases-like"/>
    <property type="match status" value="1"/>
</dbReference>
<feature type="active site" description="Nucleophile" evidence="10">
    <location>
        <position position="109"/>
    </location>
</feature>
<dbReference type="AlphaFoldDB" id="A0AAJ5NQS9"/>
<evidence type="ECO:0000259" key="11">
    <source>
        <dbReference type="Pfam" id="PF20258"/>
    </source>
</evidence>
<dbReference type="Pfam" id="PF03054">
    <property type="entry name" value="tRNA_Me_trans"/>
    <property type="match status" value="1"/>
</dbReference>
<protein>
    <recommendedName>
        <fullName evidence="10">tRNA-specific 2-thiouridylase MnmA</fullName>
        <ecNumber evidence="10">2.8.1.13</ecNumber>
    </recommendedName>
</protein>
<feature type="region of interest" description="Interaction with tRNA" evidence="10">
    <location>
        <begin position="310"/>
        <end position="311"/>
    </location>
</feature>
<keyword evidence="5 10" id="KW-0067">ATP-binding</keyword>
<dbReference type="Proteomes" id="UP000289629">
    <property type="component" value="Chromosome"/>
</dbReference>